<dbReference type="KEGG" id="tsi:TSIB_0419"/>
<accession>C6A1J0</accession>
<proteinExistence type="inferred from homology"/>
<comment type="similarity">
    <text evidence="2 9">Belongs to the eukaryotic ribosomal protein eL8 family.</text>
</comment>
<dbReference type="GO" id="GO:0005737">
    <property type="term" value="C:cytoplasm"/>
    <property type="evidence" value="ECO:0007669"/>
    <property type="project" value="UniProtKB-SubCell"/>
</dbReference>
<keyword evidence="7 9" id="KW-0689">Ribosomal protein</keyword>
<evidence type="ECO:0000256" key="6">
    <source>
        <dbReference type="ARBA" id="ARBA00022884"/>
    </source>
</evidence>
<evidence type="ECO:0000256" key="4">
    <source>
        <dbReference type="ARBA" id="ARBA00022694"/>
    </source>
</evidence>
<comment type="subcellular location">
    <subcellularLocation>
        <location evidence="1 9">Cytoplasm</location>
    </subcellularLocation>
</comment>
<keyword evidence="5 9" id="KW-0699">rRNA-binding</keyword>
<organism evidence="11 12">
    <name type="scientific">Thermococcus sibiricus (strain DSM 12597 / MM 739)</name>
    <dbReference type="NCBI Taxonomy" id="604354"/>
    <lineage>
        <taxon>Archaea</taxon>
        <taxon>Methanobacteriati</taxon>
        <taxon>Methanobacteriota</taxon>
        <taxon>Thermococci</taxon>
        <taxon>Thermococcales</taxon>
        <taxon>Thermococcaceae</taxon>
        <taxon>Thermococcus</taxon>
    </lineage>
</organism>
<dbReference type="Proteomes" id="UP000009079">
    <property type="component" value="Chromosome"/>
</dbReference>
<dbReference type="STRING" id="604354.TSIB_0419"/>
<dbReference type="Gene3D" id="3.30.1330.30">
    <property type="match status" value="1"/>
</dbReference>
<comment type="subunit">
    <text evidence="9">Part of the 50S ribosomal subunit. Probably part of the RNase P complex.</text>
</comment>
<dbReference type="InterPro" id="IPR018492">
    <property type="entry name" value="Ribosomal_eL8/Nhp2"/>
</dbReference>
<protein>
    <recommendedName>
        <fullName evidence="9">Large ribosomal subunit protein eL8</fullName>
    </recommendedName>
</protein>
<keyword evidence="3 9" id="KW-0963">Cytoplasm</keyword>
<dbReference type="HAMAP" id="MF_00326">
    <property type="entry name" value="Ribosomal_eL8"/>
    <property type="match status" value="1"/>
</dbReference>
<dbReference type="Pfam" id="PF01248">
    <property type="entry name" value="Ribosomal_L7Ae"/>
    <property type="match status" value="1"/>
</dbReference>
<dbReference type="PRINTS" id="PR00881">
    <property type="entry name" value="L7ARS6FAMILY"/>
</dbReference>
<dbReference type="PANTHER" id="PTHR23105">
    <property type="entry name" value="RIBOSOMAL PROTEIN L7AE FAMILY MEMBER"/>
    <property type="match status" value="1"/>
</dbReference>
<feature type="domain" description="Ribosomal protein eL8/eL30/eS12/Gadd45" evidence="10">
    <location>
        <begin position="23"/>
        <end position="115"/>
    </location>
</feature>
<keyword evidence="12" id="KW-1185">Reference proteome</keyword>
<sequence>MEGCEMAKPSYVKFEVPKELAEKALEAVEIARDTGKVRKGTNETTKAVERGQAKLVVIAEDVDPEEIVAHLPPLCEEKEIPYIYVSSKKELGAAAGIEVPSASVAIIEPGKGRELVEEIAMKVRELAK</sequence>
<evidence type="ECO:0000256" key="7">
    <source>
        <dbReference type="ARBA" id="ARBA00022980"/>
    </source>
</evidence>
<dbReference type="GO" id="GO:0003735">
    <property type="term" value="F:structural constituent of ribosome"/>
    <property type="evidence" value="ECO:0007669"/>
    <property type="project" value="InterPro"/>
</dbReference>
<dbReference type="GO" id="GO:0005840">
    <property type="term" value="C:ribosome"/>
    <property type="evidence" value="ECO:0007669"/>
    <property type="project" value="UniProtKB-KW"/>
</dbReference>
<evidence type="ECO:0000256" key="2">
    <source>
        <dbReference type="ARBA" id="ARBA00007337"/>
    </source>
</evidence>
<dbReference type="NCBIfam" id="TIGR03677">
    <property type="entry name" value="eL8_ribo"/>
    <property type="match status" value="1"/>
</dbReference>
<keyword evidence="4 9" id="KW-0819">tRNA processing</keyword>
<evidence type="ECO:0000256" key="5">
    <source>
        <dbReference type="ARBA" id="ARBA00022730"/>
    </source>
</evidence>
<dbReference type="GO" id="GO:0001682">
    <property type="term" value="P:tRNA 5'-leader removal"/>
    <property type="evidence" value="ECO:0007669"/>
    <property type="project" value="UniProtKB-UniRule"/>
</dbReference>
<dbReference type="AlphaFoldDB" id="C6A1J0"/>
<evidence type="ECO:0000256" key="3">
    <source>
        <dbReference type="ARBA" id="ARBA00022490"/>
    </source>
</evidence>
<dbReference type="GO" id="GO:0004526">
    <property type="term" value="F:ribonuclease P activity"/>
    <property type="evidence" value="ECO:0007669"/>
    <property type="project" value="UniProtKB-UniRule"/>
</dbReference>
<dbReference type="InterPro" id="IPR004038">
    <property type="entry name" value="Ribosomal_eL8/eL30/eS12/Gad45"/>
</dbReference>
<keyword evidence="8 9" id="KW-0687">Ribonucleoprotein</keyword>
<comment type="function">
    <text evidence="9">Multifunctional RNA-binding protein that recognizes the K-turn motif in ribosomal RNA, the RNA component of RNase P, box H/ACA, box C/D and box C'/D' sRNAs.</text>
</comment>
<dbReference type="EMBL" id="CP001463">
    <property type="protein sequence ID" value="ACS89485.1"/>
    <property type="molecule type" value="Genomic_DNA"/>
</dbReference>
<dbReference type="eggNOG" id="arCOG01751">
    <property type="taxonomic scope" value="Archaea"/>
</dbReference>
<dbReference type="GO" id="GO:0019843">
    <property type="term" value="F:rRNA binding"/>
    <property type="evidence" value="ECO:0007669"/>
    <property type="project" value="UniProtKB-KW"/>
</dbReference>
<dbReference type="PROSITE" id="PS01082">
    <property type="entry name" value="RIBOSOMAL_L7AE"/>
    <property type="match status" value="1"/>
</dbReference>
<name>C6A1J0_THESM</name>
<dbReference type="GO" id="GO:1990904">
    <property type="term" value="C:ribonucleoprotein complex"/>
    <property type="evidence" value="ECO:0007669"/>
    <property type="project" value="UniProtKB-KW"/>
</dbReference>
<dbReference type="FunFam" id="3.30.1330.30:FF:000020">
    <property type="entry name" value="50S ribosomal protein L7Ae"/>
    <property type="match status" value="1"/>
</dbReference>
<dbReference type="InterPro" id="IPR022481">
    <property type="entry name" value="Ribosomal_eL8_arc"/>
</dbReference>
<evidence type="ECO:0000259" key="10">
    <source>
        <dbReference type="Pfam" id="PF01248"/>
    </source>
</evidence>
<dbReference type="InterPro" id="IPR004037">
    <property type="entry name" value="Ribosomal_eL8-like_CS"/>
</dbReference>
<dbReference type="HOGENOM" id="CLU_084513_4_0_2"/>
<evidence type="ECO:0000313" key="11">
    <source>
        <dbReference type="EMBL" id="ACS89485.1"/>
    </source>
</evidence>
<dbReference type="GO" id="GO:0042254">
    <property type="term" value="P:ribosome biogenesis"/>
    <property type="evidence" value="ECO:0007669"/>
    <property type="project" value="InterPro"/>
</dbReference>
<dbReference type="SUPFAM" id="SSF55315">
    <property type="entry name" value="L30e-like"/>
    <property type="match status" value="1"/>
</dbReference>
<evidence type="ECO:0000256" key="9">
    <source>
        <dbReference type="HAMAP-Rule" id="MF_00326"/>
    </source>
</evidence>
<keyword evidence="6 9" id="KW-0694">RNA-binding</keyword>
<reference evidence="11 12" key="1">
    <citation type="journal article" date="2009" name="Appl. Environ. Microbiol.">
        <title>Metabolic versatility and indigenous origin of the archaeon Thermococcus sibiricus, isolated from a siberian oil reservoir, as revealed by genome analysis.</title>
        <authorList>
            <person name="Mardanov A.V."/>
            <person name="Ravin N.V."/>
            <person name="Svetlitchnyi V.A."/>
            <person name="Beletsky A.V."/>
            <person name="Miroshnichenko M.L."/>
            <person name="Bonch-Osmolovskaya E.A."/>
            <person name="Skryabin K.G."/>
        </authorList>
    </citation>
    <scope>NUCLEOTIDE SEQUENCE [LARGE SCALE GENOMIC DNA]</scope>
    <source>
        <strain evidence="12">DSM 12597 / MM 739</strain>
    </source>
</reference>
<evidence type="ECO:0000313" key="12">
    <source>
        <dbReference type="Proteomes" id="UP000009079"/>
    </source>
</evidence>
<evidence type="ECO:0000256" key="1">
    <source>
        <dbReference type="ARBA" id="ARBA00004496"/>
    </source>
</evidence>
<evidence type="ECO:0000256" key="8">
    <source>
        <dbReference type="ARBA" id="ARBA00023274"/>
    </source>
</evidence>
<dbReference type="GO" id="GO:0006412">
    <property type="term" value="P:translation"/>
    <property type="evidence" value="ECO:0007669"/>
    <property type="project" value="UniProtKB-UniRule"/>
</dbReference>
<dbReference type="InterPro" id="IPR050257">
    <property type="entry name" value="eL8/uL1-like"/>
</dbReference>
<gene>
    <name evidence="9" type="primary">rpl7ae</name>
    <name evidence="11" type="ordered locus">TSIB_0419</name>
</gene>
<dbReference type="InterPro" id="IPR029064">
    <property type="entry name" value="Ribosomal_eL30-like_sf"/>
</dbReference>
<dbReference type="PRINTS" id="PR00884">
    <property type="entry name" value="RIBOSOMALHS6"/>
</dbReference>